<organism evidence="1 2">
    <name type="scientific">Neorhizobium galegae bv. officinalis</name>
    <dbReference type="NCBI Taxonomy" id="323656"/>
    <lineage>
        <taxon>Bacteria</taxon>
        <taxon>Pseudomonadati</taxon>
        <taxon>Pseudomonadota</taxon>
        <taxon>Alphaproteobacteria</taxon>
        <taxon>Hyphomicrobiales</taxon>
        <taxon>Rhizobiaceae</taxon>
        <taxon>Rhizobium/Agrobacterium group</taxon>
        <taxon>Neorhizobium</taxon>
    </lineage>
</organism>
<accession>A0A0T7FAX2</accession>
<dbReference type="EMBL" id="CCRH01000002">
    <property type="protein sequence ID" value="CDZ32185.1"/>
    <property type="molecule type" value="Genomic_DNA"/>
</dbReference>
<dbReference type="AlphaFoldDB" id="A0A0T7FAX2"/>
<protein>
    <submittedName>
        <fullName evidence="1">Uncharacterized protein</fullName>
    </submittedName>
</protein>
<dbReference type="RefSeq" id="WP_172745455.1">
    <property type="nucleotide sequence ID" value="NZ_CCRH01000002.1"/>
</dbReference>
<dbReference type="Proteomes" id="UP000046176">
    <property type="component" value="Unassembled WGS sequence"/>
</dbReference>
<sequence>MTRPTLNYRSKTEAVMALKAQGLGVDAIARRIGSTVKNVETMARYARRRGLPLPVEVVETLLSDDVHQRLVPQARKRKVTVDRLIVQLITAIANDNMVDAVLDDRGAA</sequence>
<reference evidence="1 2" key="1">
    <citation type="submission" date="2014-08" db="EMBL/GenBank/DDBJ databases">
        <authorList>
            <person name="Chen Y.-H."/>
        </authorList>
    </citation>
    <scope>NUCLEOTIDE SEQUENCE [LARGE SCALE GENOMIC DNA]</scope>
</reference>
<proteinExistence type="predicted"/>
<name>A0A0T7FAX2_NEOGA</name>
<evidence type="ECO:0000313" key="1">
    <source>
        <dbReference type="EMBL" id="CDZ32185.1"/>
    </source>
</evidence>
<evidence type="ECO:0000313" key="2">
    <source>
        <dbReference type="Proteomes" id="UP000046176"/>
    </source>
</evidence>
<gene>
    <name evidence="1" type="ORF">NGAL_HAMBI1145_09560</name>
</gene>